<dbReference type="SUPFAM" id="SSF53187">
    <property type="entry name" value="Zn-dependent exopeptidases"/>
    <property type="match status" value="1"/>
</dbReference>
<name>A0A382EQE5_9ZZZZ</name>
<protein>
    <recommendedName>
        <fullName evidence="2">Peptidase M20 dimerisation domain-containing protein</fullName>
    </recommendedName>
</protein>
<sequence>MLREHIHQNPELGNREFKTADLVARHLLNLGMEVRTGIAHTGVVGILNSGKQGPVVAVRADMDALPVTEDTPFSFKS</sequence>
<proteinExistence type="predicted"/>
<evidence type="ECO:0008006" key="2">
    <source>
        <dbReference type="Google" id="ProtNLM"/>
    </source>
</evidence>
<gene>
    <name evidence="1" type="ORF">METZ01_LOCUS205047</name>
</gene>
<feature type="non-terminal residue" evidence="1">
    <location>
        <position position="77"/>
    </location>
</feature>
<dbReference type="Gene3D" id="3.40.630.10">
    <property type="entry name" value="Zn peptidases"/>
    <property type="match status" value="1"/>
</dbReference>
<accession>A0A382EQE5</accession>
<reference evidence="1" key="1">
    <citation type="submission" date="2018-05" db="EMBL/GenBank/DDBJ databases">
        <authorList>
            <person name="Lanie J.A."/>
            <person name="Ng W.-L."/>
            <person name="Kazmierczak K.M."/>
            <person name="Andrzejewski T.M."/>
            <person name="Davidsen T.M."/>
            <person name="Wayne K.J."/>
            <person name="Tettelin H."/>
            <person name="Glass J.I."/>
            <person name="Rusch D."/>
            <person name="Podicherti R."/>
            <person name="Tsui H.-C.T."/>
            <person name="Winkler M.E."/>
        </authorList>
    </citation>
    <scope>NUCLEOTIDE SEQUENCE</scope>
</reference>
<dbReference type="PANTHER" id="PTHR11014">
    <property type="entry name" value="PEPTIDASE M20 FAMILY MEMBER"/>
    <property type="match status" value="1"/>
</dbReference>
<dbReference type="EMBL" id="UINC01045434">
    <property type="protein sequence ID" value="SVB52193.1"/>
    <property type="molecule type" value="Genomic_DNA"/>
</dbReference>
<dbReference type="GO" id="GO:0016787">
    <property type="term" value="F:hydrolase activity"/>
    <property type="evidence" value="ECO:0007669"/>
    <property type="project" value="InterPro"/>
</dbReference>
<evidence type="ECO:0000313" key="1">
    <source>
        <dbReference type="EMBL" id="SVB52193.1"/>
    </source>
</evidence>
<dbReference type="InterPro" id="IPR017439">
    <property type="entry name" value="Amidohydrolase"/>
</dbReference>
<organism evidence="1">
    <name type="scientific">marine metagenome</name>
    <dbReference type="NCBI Taxonomy" id="408172"/>
    <lineage>
        <taxon>unclassified sequences</taxon>
        <taxon>metagenomes</taxon>
        <taxon>ecological metagenomes</taxon>
    </lineage>
</organism>
<dbReference type="PANTHER" id="PTHR11014:SF63">
    <property type="entry name" value="METALLOPEPTIDASE, PUTATIVE (AFU_ORTHOLOGUE AFUA_6G09600)-RELATED"/>
    <property type="match status" value="1"/>
</dbReference>
<dbReference type="AlphaFoldDB" id="A0A382EQE5"/>